<dbReference type="Pfam" id="PF14918">
    <property type="entry name" value="MTBP_N"/>
    <property type="match status" value="1"/>
</dbReference>
<name>A0ABV0STV3_9TELE</name>
<gene>
    <name evidence="3" type="ORF">ILYODFUR_003168</name>
</gene>
<reference evidence="3 4" key="1">
    <citation type="submission" date="2021-06" db="EMBL/GenBank/DDBJ databases">
        <authorList>
            <person name="Palmer J.M."/>
        </authorList>
    </citation>
    <scope>NUCLEOTIDE SEQUENCE [LARGE SCALE GENOMIC DNA]</scope>
    <source>
        <strain evidence="4">if_2019</strain>
        <tissue evidence="3">Muscle</tissue>
    </source>
</reference>
<accession>A0ABV0STV3</accession>
<evidence type="ECO:0000313" key="3">
    <source>
        <dbReference type="EMBL" id="MEQ2224027.1"/>
    </source>
</evidence>
<dbReference type="Pfam" id="PF14920">
    <property type="entry name" value="MTBP_C"/>
    <property type="match status" value="1"/>
</dbReference>
<feature type="compositionally biased region" description="Polar residues" evidence="1">
    <location>
        <begin position="776"/>
        <end position="785"/>
    </location>
</feature>
<feature type="compositionally biased region" description="Basic and acidic residues" evidence="1">
    <location>
        <begin position="786"/>
        <end position="796"/>
    </location>
</feature>
<dbReference type="PANTHER" id="PTHR14382">
    <property type="entry name" value="MDM2-BINDING PROTEIN"/>
    <property type="match status" value="1"/>
</dbReference>
<sequence length="1069" mass="118371">MDRYVLVISFCQSDDHSTDDHKCLEPLNSIYKRLLEISAQESGKRISEFPACSLSSSPTTPRWYFAVQVCRGATQFCSSDWEELGTNHQKTDSEEESLTTPEECLTSLGNQEVADQKDDQPALAELLVEAADGLHQLTDQLPPPGKALLDVLLLTWAEKSPSVKDLLSLLGALKHMACWHAAKINIVTQNINGWEKVASCLNAGLIEPADLLNWIDHRELWRGGLVIREKKYVSELRFDGFSLRAPVNQISDSGLFQAPTTDHKLNSEVFHYYAPVLDLVQLVDLSDLPAFLMSNTQFELGLSGKSLRPQLLLDQLRALRGKVGALFSLSCIITPIAQPSPSQLSSQRWKECLSRTPKSFLVPDVEVKGESAVYFLLVQGTDDVGSRTCRVRMMHSHSQLNGAAAMATISSLLREKPLSSEEGDGNFLHPLACLQGDSLMKRERKVAQVQAMVLKECLRQSEEVSASCSVPVSDLKAILNRAREQYLKMFDSALQTAAKCLTNEQPAERTELKAVSQQPSDWPERTVLHNIENLQRRRQRKRLGLLGPGSSESLLGPKDSQRGSSALLDAKELLKHFTSDGLPSGDLQPLAISRGNNMFQLSPDLSPRRITRMPFSKASSAHYHGIEFCLDNQQSLDRDQAFLRLQSRLLRYETQTTCSKEPCALPFALSPAPSPAVMSEPGSVPDGETLQNNDVAQLKRRSWDIDVMGGCPRKRLVKSESSDSLCSQSSGSSGTHPAIRSLRHQANRSLSASSCMSSSATRRPSATLPCPERPKPQQQKVTQGQPEDKPTKESRSQKHNRMLQEIVAKTLKHHGITAEHECFEACSKRLFDISKFYLKDLKTSRGLHDEMKKAASSNVKQVVDWVLEKSSKKGRTKNKVKLDRTSLLRLRPKPEFQAAQIGVENPAPHMGEEVSPGGEAHRQAGAEPAQQRKPGPPWPKGGYQQKLVPVLKNPQKRLGDQGKWGKGVEKGPGPLVRQCVAAQRTGIVHQGKPEGTVNCISGGKQVHLRPAEGGPNAIHHLRVKPPLPRKWHLPRQKVRGDILRTRNIGCPEAGKAWRRPDQEPPGQGQ</sequence>
<comment type="caution">
    <text evidence="3">The sequence shown here is derived from an EMBL/GenBank/DDBJ whole genome shotgun (WGS) entry which is preliminary data.</text>
</comment>
<feature type="region of interest" description="Disordered" evidence="1">
    <location>
        <begin position="674"/>
        <end position="697"/>
    </location>
</feature>
<dbReference type="InterPro" id="IPR007110">
    <property type="entry name" value="Ig-like_dom"/>
</dbReference>
<keyword evidence="4" id="KW-1185">Reference proteome</keyword>
<feature type="compositionally biased region" description="Low complexity" evidence="1">
    <location>
        <begin position="722"/>
        <end position="733"/>
    </location>
</feature>
<evidence type="ECO:0000259" key="2">
    <source>
        <dbReference type="PROSITE" id="PS50835"/>
    </source>
</evidence>
<dbReference type="EMBL" id="JAHRIQ010011745">
    <property type="protein sequence ID" value="MEQ2224027.1"/>
    <property type="molecule type" value="Genomic_DNA"/>
</dbReference>
<feature type="compositionally biased region" description="Low complexity" evidence="1">
    <location>
        <begin position="747"/>
        <end position="765"/>
    </location>
</feature>
<dbReference type="PROSITE" id="PS50835">
    <property type="entry name" value="IG_LIKE"/>
    <property type="match status" value="1"/>
</dbReference>
<organism evidence="3 4">
    <name type="scientific">Ilyodon furcidens</name>
    <name type="common">goldbreast splitfin</name>
    <dbReference type="NCBI Taxonomy" id="33524"/>
    <lineage>
        <taxon>Eukaryota</taxon>
        <taxon>Metazoa</taxon>
        <taxon>Chordata</taxon>
        <taxon>Craniata</taxon>
        <taxon>Vertebrata</taxon>
        <taxon>Euteleostomi</taxon>
        <taxon>Actinopterygii</taxon>
        <taxon>Neopterygii</taxon>
        <taxon>Teleostei</taxon>
        <taxon>Neoteleostei</taxon>
        <taxon>Acanthomorphata</taxon>
        <taxon>Ovalentaria</taxon>
        <taxon>Atherinomorphae</taxon>
        <taxon>Cyprinodontiformes</taxon>
        <taxon>Goodeidae</taxon>
        <taxon>Ilyodon</taxon>
    </lineage>
</organism>
<feature type="region of interest" description="Disordered" evidence="1">
    <location>
        <begin position="904"/>
        <end position="970"/>
    </location>
</feature>
<dbReference type="InterPro" id="IPR029421">
    <property type="entry name" value="MTBP_N"/>
</dbReference>
<feature type="region of interest" description="Disordered" evidence="1">
    <location>
        <begin position="1047"/>
        <end position="1069"/>
    </location>
</feature>
<feature type="domain" description="Ig-like" evidence="2">
    <location>
        <begin position="309"/>
        <end position="410"/>
    </location>
</feature>
<protein>
    <recommendedName>
        <fullName evidence="2">Ig-like domain-containing protein</fullName>
    </recommendedName>
</protein>
<dbReference type="InterPro" id="IPR039061">
    <property type="entry name" value="MTBP"/>
</dbReference>
<dbReference type="InterPro" id="IPR029418">
    <property type="entry name" value="MTBP_C"/>
</dbReference>
<dbReference type="PANTHER" id="PTHR14382:SF1">
    <property type="entry name" value="MDM2-BINDING PROTEIN"/>
    <property type="match status" value="1"/>
</dbReference>
<evidence type="ECO:0000256" key="1">
    <source>
        <dbReference type="SAM" id="MobiDB-lite"/>
    </source>
</evidence>
<proteinExistence type="predicted"/>
<dbReference type="InterPro" id="IPR029420">
    <property type="entry name" value="MTBP_central"/>
</dbReference>
<dbReference type="Proteomes" id="UP001482620">
    <property type="component" value="Unassembled WGS sequence"/>
</dbReference>
<evidence type="ECO:0000313" key="4">
    <source>
        <dbReference type="Proteomes" id="UP001482620"/>
    </source>
</evidence>
<feature type="region of interest" description="Disordered" evidence="1">
    <location>
        <begin position="718"/>
        <end position="799"/>
    </location>
</feature>
<dbReference type="Pfam" id="PF14919">
    <property type="entry name" value="MTBP_mid"/>
    <property type="match status" value="1"/>
</dbReference>